<dbReference type="EMBL" id="CGIH01000021">
    <property type="protein sequence ID" value="CFX43071.1"/>
    <property type="molecule type" value="Genomic_DNA"/>
</dbReference>
<dbReference type="InterPro" id="IPR003646">
    <property type="entry name" value="SH3-like_bac-type"/>
</dbReference>
<keyword evidence="5" id="KW-1185">Reference proteome</keyword>
<dbReference type="InterPro" id="IPR050695">
    <property type="entry name" value="N-acetylmuramoyl_amidase_3"/>
</dbReference>
<dbReference type="SMART" id="SM00646">
    <property type="entry name" value="Ami_3"/>
    <property type="match status" value="1"/>
</dbReference>
<dbReference type="Pfam" id="PF01520">
    <property type="entry name" value="Amidase_3"/>
    <property type="match status" value="1"/>
</dbReference>
<evidence type="ECO:0000313" key="4">
    <source>
        <dbReference type="EMBL" id="CFX43071.1"/>
    </source>
</evidence>
<organism evidence="4 5">
    <name type="scientific">Syntrophomonas zehnderi OL-4</name>
    <dbReference type="NCBI Taxonomy" id="690567"/>
    <lineage>
        <taxon>Bacteria</taxon>
        <taxon>Bacillati</taxon>
        <taxon>Bacillota</taxon>
        <taxon>Clostridia</taxon>
        <taxon>Eubacteriales</taxon>
        <taxon>Syntrophomonadaceae</taxon>
        <taxon>Syntrophomonas</taxon>
    </lineage>
</organism>
<dbReference type="Gene3D" id="3.40.630.40">
    <property type="entry name" value="Zn-dependent exopeptidases"/>
    <property type="match status" value="1"/>
</dbReference>
<dbReference type="PROSITE" id="PS51781">
    <property type="entry name" value="SH3B"/>
    <property type="match status" value="1"/>
</dbReference>
<evidence type="ECO:0000256" key="1">
    <source>
        <dbReference type="ARBA" id="ARBA00022801"/>
    </source>
</evidence>
<dbReference type="SMART" id="SM00287">
    <property type="entry name" value="SH3b"/>
    <property type="match status" value="1"/>
</dbReference>
<dbReference type="SUPFAM" id="SSF55383">
    <property type="entry name" value="Copper amine oxidase, domain N"/>
    <property type="match status" value="1"/>
</dbReference>
<protein>
    <submittedName>
        <fullName evidence="4">Cell wall hydrolase/autolysin, catalytic</fullName>
    </submittedName>
</protein>
<dbReference type="Gene3D" id="2.30.30.40">
    <property type="entry name" value="SH3 Domains"/>
    <property type="match status" value="1"/>
</dbReference>
<dbReference type="AlphaFoldDB" id="A0A0E4GAS9"/>
<sequence length="415" mass="45003">MCYFRRSIRRRHLFWLVFFIALALTGLRFPPAAAASASDPPRIILNGQQLYFDVNPVIENGRTLVPVRTIFEAMGAELGWNEATRTVTAGKGAINIVMPIGSSAPKVNGKTTTLEVPPRIAADRTLAPLRFVGEAFGGRVSWEDNTRTIYINNGSVAKPPAVRINPNLVNIRSGPSTLTAVVDQARSGEVLSVLGEQDGWFQVSRRGRTGWLASWLVTATNQDPTPAPQIRTVVLDAGHGGSEPGASGNELREKDVNLKITLKVGELLKQKGIPVAYTRTGDQYVGLDNRSAIANNLNAGLFVSIHNNASSNISVSGTETYFYAPASNPNLYAQRSERQRLAASIQTSLVNQIQRKNLGVKEANFSVLRKTNMPSALVEVVFISNPAEEELLKNDNFINNVAAGIANGIIAYLNN</sequence>
<dbReference type="Gene3D" id="3.30.457.10">
    <property type="entry name" value="Copper amine oxidase-like, N-terminal domain"/>
    <property type="match status" value="1"/>
</dbReference>
<keyword evidence="2" id="KW-0961">Cell wall biogenesis/degradation</keyword>
<name>A0A0E4GAS9_9FIRM</name>
<evidence type="ECO:0000256" key="2">
    <source>
        <dbReference type="ARBA" id="ARBA00023316"/>
    </source>
</evidence>
<dbReference type="Pfam" id="PF08239">
    <property type="entry name" value="SH3_3"/>
    <property type="match status" value="1"/>
</dbReference>
<dbReference type="PANTHER" id="PTHR30404:SF0">
    <property type="entry name" value="N-ACETYLMURAMOYL-L-ALANINE AMIDASE AMIC"/>
    <property type="match status" value="1"/>
</dbReference>
<dbReference type="PANTHER" id="PTHR30404">
    <property type="entry name" value="N-ACETYLMURAMOYL-L-ALANINE AMIDASE"/>
    <property type="match status" value="1"/>
</dbReference>
<dbReference type="SUPFAM" id="SSF53187">
    <property type="entry name" value="Zn-dependent exopeptidases"/>
    <property type="match status" value="1"/>
</dbReference>
<dbReference type="Proteomes" id="UP000045545">
    <property type="component" value="Unassembled WGS sequence"/>
</dbReference>
<dbReference type="RefSeq" id="WP_052729626.1">
    <property type="nucleotide sequence ID" value="NZ_CGIH01000021.1"/>
</dbReference>
<dbReference type="GO" id="GO:0071555">
    <property type="term" value="P:cell wall organization"/>
    <property type="evidence" value="ECO:0007669"/>
    <property type="project" value="UniProtKB-KW"/>
</dbReference>
<dbReference type="GO" id="GO:0009253">
    <property type="term" value="P:peptidoglycan catabolic process"/>
    <property type="evidence" value="ECO:0007669"/>
    <property type="project" value="InterPro"/>
</dbReference>
<dbReference type="InterPro" id="IPR002508">
    <property type="entry name" value="MurNAc-LAA_cat"/>
</dbReference>
<dbReference type="GO" id="GO:0030288">
    <property type="term" value="C:outer membrane-bounded periplasmic space"/>
    <property type="evidence" value="ECO:0007669"/>
    <property type="project" value="TreeGrafter"/>
</dbReference>
<evidence type="ECO:0000313" key="5">
    <source>
        <dbReference type="Proteomes" id="UP000045545"/>
    </source>
</evidence>
<feature type="domain" description="SH3b" evidence="3">
    <location>
        <begin position="159"/>
        <end position="220"/>
    </location>
</feature>
<dbReference type="STRING" id="690567.1192"/>
<dbReference type="GO" id="GO:0008745">
    <property type="term" value="F:N-acetylmuramoyl-L-alanine amidase activity"/>
    <property type="evidence" value="ECO:0007669"/>
    <property type="project" value="InterPro"/>
</dbReference>
<gene>
    <name evidence="4" type="ORF">1192</name>
</gene>
<dbReference type="Pfam" id="PF07833">
    <property type="entry name" value="Cu_amine_oxidN1"/>
    <property type="match status" value="1"/>
</dbReference>
<evidence type="ECO:0000259" key="3">
    <source>
        <dbReference type="PROSITE" id="PS51781"/>
    </source>
</evidence>
<dbReference type="CDD" id="cd02696">
    <property type="entry name" value="MurNAc-LAA"/>
    <property type="match status" value="1"/>
</dbReference>
<proteinExistence type="predicted"/>
<dbReference type="InterPro" id="IPR012854">
    <property type="entry name" value="Cu_amine_oxidase-like_N"/>
</dbReference>
<dbReference type="OrthoDB" id="9813450at2"/>
<accession>A0A0E4GAS9</accession>
<reference evidence="4 5" key="1">
    <citation type="submission" date="2015-03" db="EMBL/GenBank/DDBJ databases">
        <authorList>
            <person name="Murphy D."/>
        </authorList>
    </citation>
    <scope>NUCLEOTIDE SEQUENCE [LARGE SCALE GENOMIC DNA]</scope>
    <source>
        <strain evidence="4 5">OL-4</strain>
    </source>
</reference>
<keyword evidence="1 4" id="KW-0378">Hydrolase</keyword>
<dbReference type="InterPro" id="IPR036582">
    <property type="entry name" value="Mao_N_sf"/>
</dbReference>